<keyword evidence="2" id="KW-0805">Transcription regulation</keyword>
<evidence type="ECO:0000313" key="8">
    <source>
        <dbReference type="Proteomes" id="UP000248795"/>
    </source>
</evidence>
<dbReference type="Pfam" id="PF04198">
    <property type="entry name" value="Sugar-bind"/>
    <property type="match status" value="1"/>
</dbReference>
<dbReference type="AlphaFoldDB" id="A0A2W2C577"/>
<protein>
    <submittedName>
        <fullName evidence="7">Sugar-binding transcriptional regulator</fullName>
    </submittedName>
</protein>
<keyword evidence="4" id="KW-0804">Transcription</keyword>
<dbReference type="InterPro" id="IPR036388">
    <property type="entry name" value="WH-like_DNA-bd_sf"/>
</dbReference>
<dbReference type="InterPro" id="IPR007324">
    <property type="entry name" value="Sugar-bd_dom_put"/>
</dbReference>
<evidence type="ECO:0000256" key="4">
    <source>
        <dbReference type="ARBA" id="ARBA00023163"/>
    </source>
</evidence>
<evidence type="ECO:0000259" key="6">
    <source>
        <dbReference type="Pfam" id="PF04545"/>
    </source>
</evidence>
<dbReference type="InterPro" id="IPR037171">
    <property type="entry name" value="NagB/RpiA_transferase-like"/>
</dbReference>
<organism evidence="7 8">
    <name type="scientific">Aestuariivirga litoralis</name>
    <dbReference type="NCBI Taxonomy" id="2650924"/>
    <lineage>
        <taxon>Bacteria</taxon>
        <taxon>Pseudomonadati</taxon>
        <taxon>Pseudomonadota</taxon>
        <taxon>Alphaproteobacteria</taxon>
        <taxon>Hyphomicrobiales</taxon>
        <taxon>Aestuariivirgaceae</taxon>
        <taxon>Aestuariivirga</taxon>
    </lineage>
</organism>
<evidence type="ECO:0000313" key="7">
    <source>
        <dbReference type="EMBL" id="PZF75313.1"/>
    </source>
</evidence>
<dbReference type="SUPFAM" id="SSF100950">
    <property type="entry name" value="NagB/RpiA/CoA transferase-like"/>
    <property type="match status" value="1"/>
</dbReference>
<dbReference type="GO" id="GO:0003700">
    <property type="term" value="F:DNA-binding transcription factor activity"/>
    <property type="evidence" value="ECO:0007669"/>
    <property type="project" value="InterPro"/>
</dbReference>
<gene>
    <name evidence="7" type="ORF">DK847_19060</name>
</gene>
<dbReference type="Gene3D" id="3.40.50.1360">
    <property type="match status" value="1"/>
</dbReference>
<dbReference type="GO" id="GO:0006352">
    <property type="term" value="P:DNA-templated transcription initiation"/>
    <property type="evidence" value="ECO:0007669"/>
    <property type="project" value="InterPro"/>
</dbReference>
<dbReference type="Proteomes" id="UP000248795">
    <property type="component" value="Unassembled WGS sequence"/>
</dbReference>
<dbReference type="InterPro" id="IPR007630">
    <property type="entry name" value="RNA_pol_sigma70_r4"/>
</dbReference>
<name>A0A2W2C577_9HYPH</name>
<sequence>MMGEGDTRNVLPDLVPTLAIDPEEQFATRAAWLYFVAGLTQAQIGKKLGLNRTRVNRLLAQARDQGLVQINITGRLASCVELEEKLKSRYGLEDATVVPTPPNQELIPQVIATAAAAALSSRLKDGMSVGVGWGRTLRLSIQSVPRRQLGRLSVVSLLGGLTRGSAMNPHETASHLADLVGAQCYYVAAPALTDTQSTRDLLMAQPMLHEIFERGAKVDLAFLSVGELTPTCTMTRVGLVSRADVDSLTQAGAVGDISAHWIDREGRIVDHELNKRVVALSPEKLKQIPCVMIASGGKTKAQGLRGVLKGGMCDVIITDEQTAQSILAMETE</sequence>
<comment type="caution">
    <text evidence="7">The sequence shown here is derived from an EMBL/GenBank/DDBJ whole genome shotgun (WGS) entry which is preliminary data.</text>
</comment>
<dbReference type="GO" id="GO:0030246">
    <property type="term" value="F:carbohydrate binding"/>
    <property type="evidence" value="ECO:0007669"/>
    <property type="project" value="InterPro"/>
</dbReference>
<dbReference type="Pfam" id="PF04545">
    <property type="entry name" value="Sigma70_r4"/>
    <property type="match status" value="1"/>
</dbReference>
<keyword evidence="3" id="KW-0238">DNA-binding</keyword>
<dbReference type="Gene3D" id="1.10.10.10">
    <property type="entry name" value="Winged helix-like DNA-binding domain superfamily/Winged helix DNA-binding domain"/>
    <property type="match status" value="1"/>
</dbReference>
<evidence type="ECO:0000259" key="5">
    <source>
        <dbReference type="Pfam" id="PF04198"/>
    </source>
</evidence>
<proteinExistence type="inferred from homology"/>
<dbReference type="PANTHER" id="PTHR34294">
    <property type="entry name" value="TRANSCRIPTIONAL REGULATOR-RELATED"/>
    <property type="match status" value="1"/>
</dbReference>
<dbReference type="PANTHER" id="PTHR34294:SF1">
    <property type="entry name" value="TRANSCRIPTIONAL REGULATOR LSRR"/>
    <property type="match status" value="1"/>
</dbReference>
<dbReference type="InterPro" id="IPR051054">
    <property type="entry name" value="SorC_transcr_regulators"/>
</dbReference>
<reference evidence="8" key="1">
    <citation type="submission" date="2018-06" db="EMBL/GenBank/DDBJ databases">
        <title>Aestuariibacter litoralis strain KCTC 52945T.</title>
        <authorList>
            <person name="Li X."/>
            <person name="Salam N."/>
            <person name="Li J.-L."/>
            <person name="Chen Y.-M."/>
            <person name="Yang Z.-W."/>
            <person name="Zhang L.-Y."/>
            <person name="Han M.-X."/>
            <person name="Xiao M."/>
            <person name="Li W.-J."/>
        </authorList>
    </citation>
    <scope>NUCLEOTIDE SEQUENCE [LARGE SCALE GENOMIC DNA]</scope>
    <source>
        <strain evidence="8">KCTC 52945</strain>
    </source>
</reference>
<comment type="similarity">
    <text evidence="1">Belongs to the SorC transcriptional regulatory family.</text>
</comment>
<dbReference type="GO" id="GO:0003677">
    <property type="term" value="F:DNA binding"/>
    <property type="evidence" value="ECO:0007669"/>
    <property type="project" value="UniProtKB-KW"/>
</dbReference>
<accession>A0A2W2C577</accession>
<feature type="domain" description="RNA polymerase sigma-70 region 4" evidence="6">
    <location>
        <begin position="33"/>
        <end position="64"/>
    </location>
</feature>
<keyword evidence="8" id="KW-1185">Reference proteome</keyword>
<evidence type="ECO:0000256" key="3">
    <source>
        <dbReference type="ARBA" id="ARBA00023125"/>
    </source>
</evidence>
<evidence type="ECO:0000256" key="1">
    <source>
        <dbReference type="ARBA" id="ARBA00010466"/>
    </source>
</evidence>
<dbReference type="EMBL" id="QKVK01000012">
    <property type="protein sequence ID" value="PZF75313.1"/>
    <property type="molecule type" value="Genomic_DNA"/>
</dbReference>
<evidence type="ECO:0000256" key="2">
    <source>
        <dbReference type="ARBA" id="ARBA00023015"/>
    </source>
</evidence>
<feature type="domain" description="Sugar-binding" evidence="5">
    <location>
        <begin position="76"/>
        <end position="328"/>
    </location>
</feature>